<keyword evidence="3" id="KW-1185">Reference proteome</keyword>
<comment type="caution">
    <text evidence="2">The sequence shown here is derived from an EMBL/GenBank/DDBJ whole genome shotgun (WGS) entry which is preliminary data.</text>
</comment>
<organism evidence="2 3">
    <name type="scientific">Eumeta variegata</name>
    <name type="common">Bagworm moth</name>
    <name type="synonym">Eumeta japonica</name>
    <dbReference type="NCBI Taxonomy" id="151549"/>
    <lineage>
        <taxon>Eukaryota</taxon>
        <taxon>Metazoa</taxon>
        <taxon>Ecdysozoa</taxon>
        <taxon>Arthropoda</taxon>
        <taxon>Hexapoda</taxon>
        <taxon>Insecta</taxon>
        <taxon>Pterygota</taxon>
        <taxon>Neoptera</taxon>
        <taxon>Endopterygota</taxon>
        <taxon>Lepidoptera</taxon>
        <taxon>Glossata</taxon>
        <taxon>Ditrysia</taxon>
        <taxon>Tineoidea</taxon>
        <taxon>Psychidae</taxon>
        <taxon>Oiketicinae</taxon>
        <taxon>Eumeta</taxon>
    </lineage>
</organism>
<accession>A0A4C1VRW6</accession>
<name>A0A4C1VRW6_EUMVA</name>
<dbReference type="Proteomes" id="UP000299102">
    <property type="component" value="Unassembled WGS sequence"/>
</dbReference>
<feature type="region of interest" description="Disordered" evidence="1">
    <location>
        <begin position="55"/>
        <end position="74"/>
    </location>
</feature>
<sequence length="74" mass="8316">MFTSSGRRLQLPDVSVWGLDHRTRNRFQAISRIESGIGTSTEIETRPDATVELEWTPRTGPRSGSKSTARWADV</sequence>
<dbReference type="EMBL" id="BGZK01000407">
    <property type="protein sequence ID" value="GBP41876.1"/>
    <property type="molecule type" value="Genomic_DNA"/>
</dbReference>
<dbReference type="AlphaFoldDB" id="A0A4C1VRW6"/>
<evidence type="ECO:0000313" key="3">
    <source>
        <dbReference type="Proteomes" id="UP000299102"/>
    </source>
</evidence>
<evidence type="ECO:0000313" key="2">
    <source>
        <dbReference type="EMBL" id="GBP41876.1"/>
    </source>
</evidence>
<proteinExistence type="predicted"/>
<reference evidence="2 3" key="1">
    <citation type="journal article" date="2019" name="Commun. Biol.">
        <title>The bagworm genome reveals a unique fibroin gene that provides high tensile strength.</title>
        <authorList>
            <person name="Kono N."/>
            <person name="Nakamura H."/>
            <person name="Ohtoshi R."/>
            <person name="Tomita M."/>
            <person name="Numata K."/>
            <person name="Arakawa K."/>
        </authorList>
    </citation>
    <scope>NUCLEOTIDE SEQUENCE [LARGE SCALE GENOMIC DNA]</scope>
</reference>
<gene>
    <name evidence="2" type="ORF">EVAR_86846_1</name>
</gene>
<protein>
    <submittedName>
        <fullName evidence="2">Uncharacterized protein</fullName>
    </submittedName>
</protein>
<evidence type="ECO:0000256" key="1">
    <source>
        <dbReference type="SAM" id="MobiDB-lite"/>
    </source>
</evidence>